<protein>
    <submittedName>
        <fullName evidence="2">EAL domain-containing protein</fullName>
    </submittedName>
</protein>
<dbReference type="AlphaFoldDB" id="A0A7Y7V9D2"/>
<dbReference type="PROSITE" id="PS50883">
    <property type="entry name" value="EAL"/>
    <property type="match status" value="1"/>
</dbReference>
<dbReference type="SUPFAM" id="SSF141868">
    <property type="entry name" value="EAL domain-like"/>
    <property type="match status" value="1"/>
</dbReference>
<feature type="domain" description="EAL" evidence="1">
    <location>
        <begin position="13"/>
        <end position="267"/>
    </location>
</feature>
<reference evidence="2 3" key="1">
    <citation type="submission" date="2020-04" db="EMBL/GenBank/DDBJ databases">
        <title>Molecular characterization of pseudomonads from Agaricus bisporus reveal novel blotch 2 pathogens in Western Europe.</title>
        <authorList>
            <person name="Taparia T."/>
            <person name="Krijger M."/>
            <person name="Haynes E."/>
            <person name="Elpinstone J.G."/>
            <person name="Noble R."/>
            <person name="Van Der Wolf J."/>
        </authorList>
    </citation>
    <scope>NUCLEOTIDE SEQUENCE [LARGE SCALE GENOMIC DNA]</scope>
    <source>
        <strain evidence="2 3">B7002</strain>
    </source>
</reference>
<dbReference type="CDD" id="cd01948">
    <property type="entry name" value="EAL"/>
    <property type="match status" value="1"/>
</dbReference>
<dbReference type="Pfam" id="PF00563">
    <property type="entry name" value="EAL"/>
    <property type="match status" value="1"/>
</dbReference>
<evidence type="ECO:0000313" key="3">
    <source>
        <dbReference type="Proteomes" id="UP000560470"/>
    </source>
</evidence>
<dbReference type="Proteomes" id="UP000560470">
    <property type="component" value="Unassembled WGS sequence"/>
</dbReference>
<dbReference type="Gene3D" id="3.20.20.450">
    <property type="entry name" value="EAL domain"/>
    <property type="match status" value="1"/>
</dbReference>
<proteinExistence type="predicted"/>
<organism evidence="2 3">
    <name type="scientific">Pseudomonas edaphica</name>
    <dbReference type="NCBI Taxonomy" id="2006980"/>
    <lineage>
        <taxon>Bacteria</taxon>
        <taxon>Pseudomonadati</taxon>
        <taxon>Pseudomonadota</taxon>
        <taxon>Gammaproteobacteria</taxon>
        <taxon>Pseudomonadales</taxon>
        <taxon>Pseudomonadaceae</taxon>
        <taxon>Pseudomonas</taxon>
    </lineage>
</organism>
<evidence type="ECO:0000259" key="1">
    <source>
        <dbReference type="PROSITE" id="PS50883"/>
    </source>
</evidence>
<accession>A0A7Y7V9D2</accession>
<dbReference type="GO" id="GO:0071111">
    <property type="term" value="F:cyclic-guanylate-specific phosphodiesterase activity"/>
    <property type="evidence" value="ECO:0007669"/>
    <property type="project" value="InterPro"/>
</dbReference>
<dbReference type="RefSeq" id="WP_177034909.1">
    <property type="nucleotide sequence ID" value="NZ_JACAOZ010000038.1"/>
</dbReference>
<comment type="caution">
    <text evidence="2">The sequence shown here is derived from an EMBL/GenBank/DDBJ whole genome shotgun (WGS) entry which is preliminary data.</text>
</comment>
<dbReference type="InterPro" id="IPR001633">
    <property type="entry name" value="EAL_dom"/>
</dbReference>
<dbReference type="InterPro" id="IPR050706">
    <property type="entry name" value="Cyclic-di-GMP_PDE-like"/>
</dbReference>
<dbReference type="PANTHER" id="PTHR33121">
    <property type="entry name" value="CYCLIC DI-GMP PHOSPHODIESTERASE PDEF"/>
    <property type="match status" value="1"/>
</dbReference>
<dbReference type="SMART" id="SM00052">
    <property type="entry name" value="EAL"/>
    <property type="match status" value="1"/>
</dbReference>
<sequence length="272" mass="30380">MLKKKLDLEFSGHVPAANDIISALKRGEFKAYYQPKVELNGLELSGLEVLARWQHPSFHILTPDHFLDTVRVAGLLNELTHSLVDQALDTHNILTRSGIDAPMALNLETSQIGDSDFICALIAQVSRNTIRPQPLTIEITENGGDALTSSRFIENMTKLTTSGWRLSIDDFGTKYSALERICQIHCSEIKIDQSFTRNMLTSARYKKIVKYIIAIGKSMQMNVVAEGIETLQQLNVLQEFGCDQGQGFLFSAALSAEDIEHWCLKWNGALLL</sequence>
<dbReference type="PANTHER" id="PTHR33121:SF70">
    <property type="entry name" value="SIGNALING PROTEIN YKOW"/>
    <property type="match status" value="1"/>
</dbReference>
<dbReference type="InterPro" id="IPR035919">
    <property type="entry name" value="EAL_sf"/>
</dbReference>
<gene>
    <name evidence="2" type="ORF">HX797_27335</name>
</gene>
<evidence type="ECO:0000313" key="2">
    <source>
        <dbReference type="EMBL" id="NVZ59986.1"/>
    </source>
</evidence>
<dbReference type="EMBL" id="JACAOZ010000038">
    <property type="protein sequence ID" value="NVZ59986.1"/>
    <property type="molecule type" value="Genomic_DNA"/>
</dbReference>
<name>A0A7Y7V9D2_9PSED</name>